<dbReference type="Proteomes" id="UP000277580">
    <property type="component" value="Unassembled WGS sequence"/>
</dbReference>
<protein>
    <recommendedName>
        <fullName evidence="3">Mitochondrial import inner membrane translocase subunit TIM54</fullName>
    </recommendedName>
</protein>
<evidence type="ECO:0000256" key="9">
    <source>
        <dbReference type="ARBA" id="ARBA00023010"/>
    </source>
</evidence>
<evidence type="ECO:0000256" key="11">
    <source>
        <dbReference type="ARBA" id="ARBA00023136"/>
    </source>
</evidence>
<feature type="compositionally biased region" description="Basic and acidic residues" evidence="12">
    <location>
        <begin position="195"/>
        <end position="209"/>
    </location>
</feature>
<evidence type="ECO:0000313" key="14">
    <source>
        <dbReference type="Proteomes" id="UP000277580"/>
    </source>
</evidence>
<dbReference type="InterPro" id="IPR021056">
    <property type="entry name" value="Mt_import_IM_translocase_Tim54"/>
</dbReference>
<organism evidence="13 14">
    <name type="scientific">Morchella conica CCBAS932</name>
    <dbReference type="NCBI Taxonomy" id="1392247"/>
    <lineage>
        <taxon>Eukaryota</taxon>
        <taxon>Fungi</taxon>
        <taxon>Dikarya</taxon>
        <taxon>Ascomycota</taxon>
        <taxon>Pezizomycotina</taxon>
        <taxon>Pezizomycetes</taxon>
        <taxon>Pezizales</taxon>
        <taxon>Morchellaceae</taxon>
        <taxon>Morchella</taxon>
    </lineage>
</organism>
<dbReference type="FunCoup" id="A0A3N4KWW6">
    <property type="interactions" value="24"/>
</dbReference>
<evidence type="ECO:0000256" key="3">
    <source>
        <dbReference type="ARBA" id="ARBA00020796"/>
    </source>
</evidence>
<sequence length="414" mass="46469">MAAPTPPKAAEGNPAFKYMGLPNIKAKLPSRNWLIFFGITGTFAAIVYHDRREQKRIQALWCSRVSHLALEPLGPLELPRKVTVYLSAPPGSGTDIRPSQEHYRDFVKPIFTAAALDVDFVEGRRMGELRHKVAEGVRKQRLGVDGEDIIEETRRKGGISRVGAVQGEVVVGRHAWKEYIRGLHEGWLGPLEAPEEPKDDAQRADDKPPVDQNEQVLKIEDVIADAEKQKAEEDEKKKEEDKKPTKPSVPPSYILPAAYSSAQLPPGIPTTFDPVGVIPHPHILGFLNTPIRLYRYVTRRQLADQCGREAAAIALGVYSRPFYHSPDPSATMSTEADVAAGLEADKECGEIEGELKVEEGDWPKKYWKEESLQGVWQDNIKLDARVAERMRKFFWPPRLESEDGMREEGIETKE</sequence>
<dbReference type="GO" id="GO:0005743">
    <property type="term" value="C:mitochondrial inner membrane"/>
    <property type="evidence" value="ECO:0007669"/>
    <property type="project" value="UniProtKB-SubCell"/>
</dbReference>
<dbReference type="AlphaFoldDB" id="A0A3N4KWW6"/>
<accession>A0A3N4KWW6</accession>
<evidence type="ECO:0000256" key="4">
    <source>
        <dbReference type="ARBA" id="ARBA00022448"/>
    </source>
</evidence>
<evidence type="ECO:0000256" key="1">
    <source>
        <dbReference type="ARBA" id="ARBA00004434"/>
    </source>
</evidence>
<evidence type="ECO:0000256" key="5">
    <source>
        <dbReference type="ARBA" id="ARBA00022692"/>
    </source>
</evidence>
<reference evidence="13 14" key="1">
    <citation type="journal article" date="2018" name="Nat. Ecol. Evol.">
        <title>Pezizomycetes genomes reveal the molecular basis of ectomycorrhizal truffle lifestyle.</title>
        <authorList>
            <person name="Murat C."/>
            <person name="Payen T."/>
            <person name="Noel B."/>
            <person name="Kuo A."/>
            <person name="Morin E."/>
            <person name="Chen J."/>
            <person name="Kohler A."/>
            <person name="Krizsan K."/>
            <person name="Balestrini R."/>
            <person name="Da Silva C."/>
            <person name="Montanini B."/>
            <person name="Hainaut M."/>
            <person name="Levati E."/>
            <person name="Barry K.W."/>
            <person name="Belfiori B."/>
            <person name="Cichocki N."/>
            <person name="Clum A."/>
            <person name="Dockter R.B."/>
            <person name="Fauchery L."/>
            <person name="Guy J."/>
            <person name="Iotti M."/>
            <person name="Le Tacon F."/>
            <person name="Lindquist E.A."/>
            <person name="Lipzen A."/>
            <person name="Malagnac F."/>
            <person name="Mello A."/>
            <person name="Molinier V."/>
            <person name="Miyauchi S."/>
            <person name="Poulain J."/>
            <person name="Riccioni C."/>
            <person name="Rubini A."/>
            <person name="Sitrit Y."/>
            <person name="Splivallo R."/>
            <person name="Traeger S."/>
            <person name="Wang M."/>
            <person name="Zifcakova L."/>
            <person name="Wipf D."/>
            <person name="Zambonelli A."/>
            <person name="Paolocci F."/>
            <person name="Nowrousian M."/>
            <person name="Ottonello S."/>
            <person name="Baldrian P."/>
            <person name="Spatafora J.W."/>
            <person name="Henrissat B."/>
            <person name="Nagy L.G."/>
            <person name="Aury J.M."/>
            <person name="Wincker P."/>
            <person name="Grigoriev I.V."/>
            <person name="Bonfante P."/>
            <person name="Martin F.M."/>
        </authorList>
    </citation>
    <scope>NUCLEOTIDE SEQUENCE [LARGE SCALE GENOMIC DNA]</scope>
    <source>
        <strain evidence="13 14">CCBAS932</strain>
    </source>
</reference>
<keyword evidence="5" id="KW-0812">Transmembrane</keyword>
<name>A0A3N4KWW6_9PEZI</name>
<keyword evidence="8" id="KW-1133">Transmembrane helix</keyword>
<keyword evidence="14" id="KW-1185">Reference proteome</keyword>
<keyword evidence="9" id="KW-0811">Translocation</keyword>
<keyword evidence="10" id="KW-0496">Mitochondrion</keyword>
<evidence type="ECO:0000313" key="13">
    <source>
        <dbReference type="EMBL" id="RPB15044.1"/>
    </source>
</evidence>
<feature type="compositionally biased region" description="Basic and acidic residues" evidence="12">
    <location>
        <begin position="217"/>
        <end position="244"/>
    </location>
</feature>
<keyword evidence="7" id="KW-0653">Protein transport</keyword>
<evidence type="ECO:0000256" key="10">
    <source>
        <dbReference type="ARBA" id="ARBA00023128"/>
    </source>
</evidence>
<dbReference type="Pfam" id="PF11711">
    <property type="entry name" value="Tim54"/>
    <property type="match status" value="1"/>
</dbReference>
<evidence type="ECO:0000256" key="7">
    <source>
        <dbReference type="ARBA" id="ARBA00022927"/>
    </source>
</evidence>
<comment type="subcellular location">
    <subcellularLocation>
        <location evidence="1">Mitochondrion inner membrane</location>
        <topology evidence="1">Single-pass membrane protein</topology>
    </subcellularLocation>
</comment>
<comment type="similarity">
    <text evidence="2">Belongs to the TIM54 family.</text>
</comment>
<gene>
    <name evidence="13" type="ORF">P167DRAFT_557586</name>
</gene>
<feature type="region of interest" description="Disordered" evidence="12">
    <location>
        <begin position="190"/>
        <end position="252"/>
    </location>
</feature>
<evidence type="ECO:0000256" key="8">
    <source>
        <dbReference type="ARBA" id="ARBA00022989"/>
    </source>
</evidence>
<dbReference type="STRING" id="1392247.A0A3N4KWW6"/>
<keyword evidence="4" id="KW-0813">Transport</keyword>
<keyword evidence="6" id="KW-0999">Mitochondrion inner membrane</keyword>
<dbReference type="EMBL" id="ML119115">
    <property type="protein sequence ID" value="RPB15044.1"/>
    <property type="molecule type" value="Genomic_DNA"/>
</dbReference>
<proteinExistence type="inferred from homology"/>
<dbReference type="InParanoid" id="A0A3N4KWW6"/>
<evidence type="ECO:0000256" key="2">
    <source>
        <dbReference type="ARBA" id="ARBA00006355"/>
    </source>
</evidence>
<dbReference type="GO" id="GO:0015031">
    <property type="term" value="P:protein transport"/>
    <property type="evidence" value="ECO:0007669"/>
    <property type="project" value="UniProtKB-KW"/>
</dbReference>
<evidence type="ECO:0000256" key="6">
    <source>
        <dbReference type="ARBA" id="ARBA00022792"/>
    </source>
</evidence>
<dbReference type="OrthoDB" id="5598305at2759"/>
<keyword evidence="11" id="KW-0472">Membrane</keyword>
<evidence type="ECO:0000256" key="12">
    <source>
        <dbReference type="SAM" id="MobiDB-lite"/>
    </source>
</evidence>